<evidence type="ECO:0000313" key="9">
    <source>
        <dbReference type="Proteomes" id="UP000887013"/>
    </source>
</evidence>
<keyword evidence="3 7" id="KW-0812">Transmembrane</keyword>
<evidence type="ECO:0000256" key="1">
    <source>
        <dbReference type="ARBA" id="ARBA00004651"/>
    </source>
</evidence>
<comment type="caution">
    <text evidence="8">The sequence shown here is derived from an EMBL/GenBank/DDBJ whole genome shotgun (WGS) entry which is preliminary data.</text>
</comment>
<evidence type="ECO:0000256" key="6">
    <source>
        <dbReference type="SAM" id="Coils"/>
    </source>
</evidence>
<organism evidence="8 9">
    <name type="scientific">Nephila pilipes</name>
    <name type="common">Giant wood spider</name>
    <name type="synonym">Nephila maculata</name>
    <dbReference type="NCBI Taxonomy" id="299642"/>
    <lineage>
        <taxon>Eukaryota</taxon>
        <taxon>Metazoa</taxon>
        <taxon>Ecdysozoa</taxon>
        <taxon>Arthropoda</taxon>
        <taxon>Chelicerata</taxon>
        <taxon>Arachnida</taxon>
        <taxon>Araneae</taxon>
        <taxon>Araneomorphae</taxon>
        <taxon>Entelegynae</taxon>
        <taxon>Araneoidea</taxon>
        <taxon>Nephilidae</taxon>
        <taxon>Nephila</taxon>
    </lineage>
</organism>
<evidence type="ECO:0000256" key="2">
    <source>
        <dbReference type="ARBA" id="ARBA00022475"/>
    </source>
</evidence>
<keyword evidence="4 7" id="KW-1133">Transmembrane helix</keyword>
<feature type="transmembrane region" description="Helical" evidence="7">
    <location>
        <begin position="28"/>
        <end position="47"/>
    </location>
</feature>
<sequence>MTPKHQINIMIRDAIQQKQSFSFSECKLLHRCICLLLMFYGIAVQIPAKKVKKYSTFLAVLFHSIWLATVSNEIACFDIADMTYHCFTLIKYLCSMLSWWIVHQKKRHLKHLTNALEHLKIELRINESRTISKWIKFFGYFFSFIIFGPGIICSIKLIIVNKNPQFFCPYLQNLNIQNGAKVLHFFLLSFFNYCSLGLPYIIMIFYCFYCAELVRFSKRLTTLRHYGVTEICGLKEFDTERYVKKVYGLLLNTIQKLESTFSSLIFLLLVNSFLEILRIEIVILMYLKGHWKLDIFVHSLYYSTIAAVSLIFIIVSADKAQDNIDLARDNLRGFSKISSVQRSLIDLREDIEFWQDVRCIRLTAWGMFKVKRDLFLSILALYISYIVLIVQFTA</sequence>
<evidence type="ECO:0000313" key="8">
    <source>
        <dbReference type="EMBL" id="GFT48270.1"/>
    </source>
</evidence>
<dbReference type="AlphaFoldDB" id="A0A8X6P4A4"/>
<keyword evidence="5 7" id="KW-0472">Membrane</keyword>
<feature type="transmembrane region" description="Helical" evidence="7">
    <location>
        <begin position="137"/>
        <end position="159"/>
    </location>
</feature>
<feature type="transmembrane region" description="Helical" evidence="7">
    <location>
        <begin position="82"/>
        <end position="102"/>
    </location>
</feature>
<dbReference type="InterPro" id="IPR013604">
    <property type="entry name" value="7TM_chemorcpt"/>
</dbReference>
<evidence type="ECO:0000256" key="7">
    <source>
        <dbReference type="SAM" id="Phobius"/>
    </source>
</evidence>
<feature type="transmembrane region" description="Helical" evidence="7">
    <location>
        <begin position="264"/>
        <end position="287"/>
    </location>
</feature>
<dbReference type="GO" id="GO:0005886">
    <property type="term" value="C:plasma membrane"/>
    <property type="evidence" value="ECO:0007669"/>
    <property type="project" value="UniProtKB-SubCell"/>
</dbReference>
<comment type="subcellular location">
    <subcellularLocation>
        <location evidence="1">Cell membrane</location>
        <topology evidence="1">Multi-pass membrane protein</topology>
    </subcellularLocation>
</comment>
<dbReference type="OrthoDB" id="6412903at2759"/>
<evidence type="ECO:0000256" key="5">
    <source>
        <dbReference type="ARBA" id="ARBA00023136"/>
    </source>
</evidence>
<evidence type="ECO:0000256" key="4">
    <source>
        <dbReference type="ARBA" id="ARBA00022989"/>
    </source>
</evidence>
<proteinExistence type="predicted"/>
<dbReference type="EMBL" id="BMAW01016266">
    <property type="protein sequence ID" value="GFT48270.1"/>
    <property type="molecule type" value="Genomic_DNA"/>
</dbReference>
<gene>
    <name evidence="8" type="primary">AVEN_29120_1</name>
    <name evidence="8" type="ORF">NPIL_265051</name>
</gene>
<feature type="transmembrane region" description="Helical" evidence="7">
    <location>
        <begin position="299"/>
        <end position="317"/>
    </location>
</feature>
<keyword evidence="2" id="KW-1003">Cell membrane</keyword>
<feature type="coiled-coil region" evidence="6">
    <location>
        <begin position="102"/>
        <end position="129"/>
    </location>
</feature>
<accession>A0A8X6P4A4</accession>
<feature type="transmembrane region" description="Helical" evidence="7">
    <location>
        <begin position="374"/>
        <end position="393"/>
    </location>
</feature>
<protein>
    <submittedName>
        <fullName evidence="8">Uncharacterized protein</fullName>
    </submittedName>
</protein>
<reference evidence="8" key="1">
    <citation type="submission" date="2020-08" db="EMBL/GenBank/DDBJ databases">
        <title>Multicomponent nature underlies the extraordinary mechanical properties of spider dragline silk.</title>
        <authorList>
            <person name="Kono N."/>
            <person name="Nakamura H."/>
            <person name="Mori M."/>
            <person name="Yoshida Y."/>
            <person name="Ohtoshi R."/>
            <person name="Malay A.D."/>
            <person name="Moran D.A.P."/>
            <person name="Tomita M."/>
            <person name="Numata K."/>
            <person name="Arakawa K."/>
        </authorList>
    </citation>
    <scope>NUCLEOTIDE SEQUENCE</scope>
</reference>
<feature type="transmembrane region" description="Helical" evidence="7">
    <location>
        <begin position="182"/>
        <end position="209"/>
    </location>
</feature>
<keyword evidence="9" id="KW-1185">Reference proteome</keyword>
<keyword evidence="6" id="KW-0175">Coiled coil</keyword>
<name>A0A8X6P4A4_NEPPI</name>
<dbReference type="Proteomes" id="UP000887013">
    <property type="component" value="Unassembled WGS sequence"/>
</dbReference>
<dbReference type="Pfam" id="PF08395">
    <property type="entry name" value="7tm_7"/>
    <property type="match status" value="1"/>
</dbReference>
<dbReference type="GO" id="GO:0050909">
    <property type="term" value="P:sensory perception of taste"/>
    <property type="evidence" value="ECO:0007669"/>
    <property type="project" value="InterPro"/>
</dbReference>
<evidence type="ECO:0000256" key="3">
    <source>
        <dbReference type="ARBA" id="ARBA00022692"/>
    </source>
</evidence>